<accession>A0AAW0KVV5</accession>
<evidence type="ECO:0000256" key="2">
    <source>
        <dbReference type="SAM" id="MobiDB-lite"/>
    </source>
</evidence>
<dbReference type="EMBL" id="PKMF04000225">
    <property type="protein sequence ID" value="KAK7842166.1"/>
    <property type="molecule type" value="Genomic_DNA"/>
</dbReference>
<feature type="compositionally biased region" description="Low complexity" evidence="2">
    <location>
        <begin position="190"/>
        <end position="203"/>
    </location>
</feature>
<reference evidence="4 5" key="1">
    <citation type="journal article" date="2018" name="Sci. Data">
        <title>The draft genome sequence of cork oak.</title>
        <authorList>
            <person name="Ramos A.M."/>
            <person name="Usie A."/>
            <person name="Barbosa P."/>
            <person name="Barros P.M."/>
            <person name="Capote T."/>
            <person name="Chaves I."/>
            <person name="Simoes F."/>
            <person name="Abreu I."/>
            <person name="Carrasquinho I."/>
            <person name="Faro C."/>
            <person name="Guimaraes J.B."/>
            <person name="Mendonca D."/>
            <person name="Nobrega F."/>
            <person name="Rodrigues L."/>
            <person name="Saibo N.J.M."/>
            <person name="Varela M.C."/>
            <person name="Egas C."/>
            <person name="Matos J."/>
            <person name="Miguel C.M."/>
            <person name="Oliveira M.M."/>
            <person name="Ricardo C.P."/>
            <person name="Goncalves S."/>
        </authorList>
    </citation>
    <scope>NUCLEOTIDE SEQUENCE [LARGE SCALE GENOMIC DNA]</scope>
    <source>
        <strain evidence="5">cv. HL8</strain>
    </source>
</reference>
<feature type="compositionally biased region" description="Low complexity" evidence="2">
    <location>
        <begin position="161"/>
        <end position="173"/>
    </location>
</feature>
<proteinExistence type="predicted"/>
<feature type="compositionally biased region" description="Low complexity" evidence="2">
    <location>
        <begin position="242"/>
        <end position="251"/>
    </location>
</feature>
<sequence>MVLGLRSKSRKSVPIQVDYLIHVQEVKPWTPSQSLKSSQSVLLQWENGDHNSGSFSCGVGDGKIGISESFRLPITLCQEVSRKGTGRENFQKNSLEFCLYEPRKDKAVKGQLLGSAVINLADYGIIKESLTISAQLNCKRGFKSSAQPVLYVNIQPLNRDSPSSSSKGSLSKEVSLDKEKSESVSQLRDSPTPTSSSKGSSSKEVSLDKDRSESFLQLANEGEDEEAEIASFTDEEDDDVSSHSSRTITSSALETTGSSLAGVSPLQSDQYKSELAKDWVKVASFEDKEKKEQQENGQEEQTLEVKKYHLEDEVGDKFSDDAARKQVKFRNDTLSFSRNSLRVQESVPPTNKLRHVKSVQFPFHSSNSSVMFGDSQLMEQGNNNNIPEATRARTYSSEATSARTYSPKAIRENKATISSFSDGKVELESKSEILEEELREAAAYSPKAISENKATISSFSDGKVELESKSEILVEELREAAAVEVASIYSTSESKEMTSSFSDDKVELKSKIETLEEELREAAAVEVSLYSVVAEHGSSAIKVHAPARRLSRFYLHACKARSPAKRASAARTAVSGLVLVAKACGNDVPRVPNSPQKASGKYSSSRASKIMLTFWLSNSILLRAIISQAVDKLQLSAGPNISSRGGGNGLGERSSLKQRQPTLLVEKKNNAVEYFDDWEDPQTFIVALENVETWIFNRITESVWWQVMEQLVARLDVAMFNAILRESAEEMPTDPVSDPISDSKVLPIPAGKSSFGSGAQLKNAIGNWSRWLTDLFDIDDSEGGIELDGDKKVEYETSFKVFHLLNALSDLMMLPFEMLADRSIRKEVCPSFDASLIKRVLYNFVPDEFCPDPIPEAVFEALDSEDLESEEDSFKSFPCNAAHTIYQPPPAASLTGIIGEVKSQSTTSGSSVLRKSYTSDDELDELDSPISSIVIDNFRVSPTSAKPNLMLKKDGDRKVVRYQLLREVWRDGE</sequence>
<comment type="caution">
    <text evidence="4">The sequence shown here is derived from an EMBL/GenBank/DDBJ whole genome shotgun (WGS) entry which is preliminary data.</text>
</comment>
<evidence type="ECO:0000313" key="5">
    <source>
        <dbReference type="Proteomes" id="UP000237347"/>
    </source>
</evidence>
<dbReference type="Proteomes" id="UP000237347">
    <property type="component" value="Unassembled WGS sequence"/>
</dbReference>
<evidence type="ECO:0000256" key="1">
    <source>
        <dbReference type="SAM" id="Coils"/>
    </source>
</evidence>
<dbReference type="PANTHER" id="PTHR31344:SF13">
    <property type="entry name" value="EEIG1_EHBP1 PROTEIN AMINO-TERMINAL DOMAIN PROTEIN"/>
    <property type="match status" value="1"/>
</dbReference>
<dbReference type="Pfam" id="PF10358">
    <property type="entry name" value="NT-C2"/>
    <property type="match status" value="1"/>
</dbReference>
<dbReference type="PROSITE" id="PS51840">
    <property type="entry name" value="C2_NT"/>
    <property type="match status" value="1"/>
</dbReference>
<protein>
    <recommendedName>
        <fullName evidence="3">C2 NT-type domain-containing protein</fullName>
    </recommendedName>
</protein>
<keyword evidence="5" id="KW-1185">Reference proteome</keyword>
<evidence type="ECO:0000313" key="4">
    <source>
        <dbReference type="EMBL" id="KAK7842166.1"/>
    </source>
</evidence>
<feature type="domain" description="C2 NT-type" evidence="3">
    <location>
        <begin position="7"/>
        <end position="158"/>
    </location>
</feature>
<evidence type="ECO:0000259" key="3">
    <source>
        <dbReference type="PROSITE" id="PS51840"/>
    </source>
</evidence>
<gene>
    <name evidence="4" type="ORF">CFP56_014223</name>
</gene>
<dbReference type="InterPro" id="IPR019448">
    <property type="entry name" value="NT-C2"/>
</dbReference>
<dbReference type="InterPro" id="IPR021827">
    <property type="entry name" value="Nup186/Nup192/Nup205"/>
</dbReference>
<dbReference type="GO" id="GO:0005643">
    <property type="term" value="C:nuclear pore"/>
    <property type="evidence" value="ECO:0007669"/>
    <property type="project" value="InterPro"/>
</dbReference>
<dbReference type="AlphaFoldDB" id="A0AAW0KVV5"/>
<feature type="compositionally biased region" description="Acidic residues" evidence="2">
    <location>
        <begin position="221"/>
        <end position="239"/>
    </location>
</feature>
<feature type="coiled-coil region" evidence="1">
    <location>
        <begin position="498"/>
        <end position="525"/>
    </location>
</feature>
<dbReference type="PANTHER" id="PTHR31344">
    <property type="entry name" value="NUCLEAR PORE COMPLEX PROTEIN NUP205"/>
    <property type="match status" value="1"/>
</dbReference>
<name>A0AAW0KVV5_QUESU</name>
<feature type="region of interest" description="Disordered" evidence="2">
    <location>
        <begin position="156"/>
        <end position="251"/>
    </location>
</feature>
<organism evidence="4 5">
    <name type="scientific">Quercus suber</name>
    <name type="common">Cork oak</name>
    <dbReference type="NCBI Taxonomy" id="58331"/>
    <lineage>
        <taxon>Eukaryota</taxon>
        <taxon>Viridiplantae</taxon>
        <taxon>Streptophyta</taxon>
        <taxon>Embryophyta</taxon>
        <taxon>Tracheophyta</taxon>
        <taxon>Spermatophyta</taxon>
        <taxon>Magnoliopsida</taxon>
        <taxon>eudicotyledons</taxon>
        <taxon>Gunneridae</taxon>
        <taxon>Pentapetalae</taxon>
        <taxon>rosids</taxon>
        <taxon>fabids</taxon>
        <taxon>Fagales</taxon>
        <taxon>Fagaceae</taxon>
        <taxon>Quercus</taxon>
    </lineage>
</organism>
<keyword evidence="1" id="KW-0175">Coiled coil</keyword>